<reference evidence="2" key="1">
    <citation type="submission" date="2015-07" db="EMBL/GenBank/DDBJ databases">
        <title>MeaNS - Measles Nucleotide Surveillance Program.</title>
        <authorList>
            <person name="Tran T."/>
            <person name="Druce J."/>
        </authorList>
    </citation>
    <scope>NUCLEOTIDE SEQUENCE</scope>
    <source>
        <strain evidence="2">UCB-OBI-ISO-001</strain>
        <tissue evidence="2">Gonad</tissue>
    </source>
</reference>
<sequence length="150" mass="18280">MAGRSRSHYTAGRNGGRRRRRIMNDGETMEWKCYQLMLQLLLWQLFAFLFCENSCRGCRQTMIRKEKQQKKEKVSVCVCKEEVKTERERERKGRGREVGSNRRGQEEDYRQVKVHEKRERDCKRSDESKKEKCIDRGKRMRRKRESEKNR</sequence>
<feature type="region of interest" description="Disordered" evidence="1">
    <location>
        <begin position="1"/>
        <end position="21"/>
    </location>
</feature>
<organism evidence="2">
    <name type="scientific">Octopus bimaculoides</name>
    <name type="common">California two-spotted octopus</name>
    <dbReference type="NCBI Taxonomy" id="37653"/>
    <lineage>
        <taxon>Eukaryota</taxon>
        <taxon>Metazoa</taxon>
        <taxon>Spiralia</taxon>
        <taxon>Lophotrochozoa</taxon>
        <taxon>Mollusca</taxon>
        <taxon>Cephalopoda</taxon>
        <taxon>Coleoidea</taxon>
        <taxon>Octopodiformes</taxon>
        <taxon>Octopoda</taxon>
        <taxon>Incirrata</taxon>
        <taxon>Octopodidae</taxon>
        <taxon>Octopus</taxon>
    </lineage>
</organism>
<feature type="compositionally biased region" description="Basic and acidic residues" evidence="1">
    <location>
        <begin position="85"/>
        <end position="137"/>
    </location>
</feature>
<protein>
    <submittedName>
        <fullName evidence="2">Uncharacterized protein</fullName>
    </submittedName>
</protein>
<dbReference type="EMBL" id="KQ416616">
    <property type="protein sequence ID" value="KOF96235.1"/>
    <property type="molecule type" value="Genomic_DNA"/>
</dbReference>
<evidence type="ECO:0000313" key="2">
    <source>
        <dbReference type="EMBL" id="KOF96235.1"/>
    </source>
</evidence>
<gene>
    <name evidence="2" type="ORF">OCBIM_22036097mg</name>
</gene>
<name>A0A0L8I5A7_OCTBM</name>
<accession>A0A0L8I5A7</accession>
<proteinExistence type="predicted"/>
<feature type="region of interest" description="Disordered" evidence="1">
    <location>
        <begin position="85"/>
        <end position="150"/>
    </location>
</feature>
<evidence type="ECO:0000256" key="1">
    <source>
        <dbReference type="SAM" id="MobiDB-lite"/>
    </source>
</evidence>
<dbReference type="AlphaFoldDB" id="A0A0L8I5A7"/>